<organism evidence="2 3">
    <name type="scientific">Steinernema carpocapsae</name>
    <name type="common">Entomopathogenic nematode</name>
    <dbReference type="NCBI Taxonomy" id="34508"/>
    <lineage>
        <taxon>Eukaryota</taxon>
        <taxon>Metazoa</taxon>
        <taxon>Ecdysozoa</taxon>
        <taxon>Nematoda</taxon>
        <taxon>Chromadorea</taxon>
        <taxon>Rhabditida</taxon>
        <taxon>Tylenchina</taxon>
        <taxon>Panagrolaimomorpha</taxon>
        <taxon>Strongyloidoidea</taxon>
        <taxon>Steinernematidae</taxon>
        <taxon>Steinernema</taxon>
    </lineage>
</organism>
<name>A0A4U5LRU7_STECR</name>
<feature type="compositionally biased region" description="Polar residues" evidence="1">
    <location>
        <begin position="134"/>
        <end position="143"/>
    </location>
</feature>
<feature type="region of interest" description="Disordered" evidence="1">
    <location>
        <begin position="255"/>
        <end position="328"/>
    </location>
</feature>
<feature type="compositionally biased region" description="Polar residues" evidence="1">
    <location>
        <begin position="187"/>
        <end position="207"/>
    </location>
</feature>
<proteinExistence type="predicted"/>
<evidence type="ECO:0000313" key="3">
    <source>
        <dbReference type="Proteomes" id="UP000298663"/>
    </source>
</evidence>
<sequence>MPLTKNLDELKKIWLGKHGLKSVEITQNCERRAAKLLVETKRRQDRAIMEEVKKSAFSLRTTKSREEKKTTLVTPKPSPKTPKNEKSPKAAKNPKRPKLNETPKRSVPPPKAKESPAKKRRVIEAVKPLIQVTPRLSSMSSANAAPKPKKKAVKPEISVPSSTSSSKPPTPDLDPLFTVPKSRENDTPTPSETPAENSSPRPESSASDIPKSKSPMELQRTSHKLLPGTARIPKLKIKLHSAILSNELEALLDEAAKPVSIAPKIPKKPKMAKDSPGKMQTRSPLQRNAGKELFPEAKDNEKPKNRKPEEVKEKPEKKLNRRDNWENGVPALKQKKYLLERKETTDLKSPLQCPTYLSSKANHAGHSKPKEASNRRNRSKKRGQDHGDRPSTSSDLYSDYSSKILTKLPKARIPDSKNPSCTCFLRSDTDRSFYQPFICSGDLEDVGMTILKVDRDSLQMDLKYCEDAECNKEYFKERVQDMVSIDDYVPEKSALEEIDRAGAEVEFLLVVFWDSPDNNPDVMRSLYHNLKCKNSVAVLTGLIEDSSFSTYLLPYVNHDLLPTSMSSRRLNFIGITKDQPAFVYAIVNRPKLATQSSAVSSTSVLPEEVADLPDGVCLRMTTTSTGRVACSPWRISWPCARERSEKTESETTSTTSSSSTTSQISPTITAA</sequence>
<dbReference type="EMBL" id="AZBU02000013">
    <property type="protein sequence ID" value="TKR58732.1"/>
    <property type="molecule type" value="Genomic_DNA"/>
</dbReference>
<reference evidence="2 3" key="1">
    <citation type="journal article" date="2015" name="Genome Biol.">
        <title>Comparative genomics of Steinernema reveals deeply conserved gene regulatory networks.</title>
        <authorList>
            <person name="Dillman A.R."/>
            <person name="Macchietto M."/>
            <person name="Porter C.F."/>
            <person name="Rogers A."/>
            <person name="Williams B."/>
            <person name="Antoshechkin I."/>
            <person name="Lee M.M."/>
            <person name="Goodwin Z."/>
            <person name="Lu X."/>
            <person name="Lewis E.E."/>
            <person name="Goodrich-Blair H."/>
            <person name="Stock S.P."/>
            <person name="Adams B.J."/>
            <person name="Sternberg P.W."/>
            <person name="Mortazavi A."/>
        </authorList>
    </citation>
    <scope>NUCLEOTIDE SEQUENCE [LARGE SCALE GENOMIC DNA]</scope>
    <source>
        <strain evidence="2 3">ALL</strain>
    </source>
</reference>
<feature type="compositionally biased region" description="Basic and acidic residues" evidence="1">
    <location>
        <begin position="289"/>
        <end position="325"/>
    </location>
</feature>
<evidence type="ECO:0000256" key="1">
    <source>
        <dbReference type="SAM" id="MobiDB-lite"/>
    </source>
</evidence>
<reference evidence="2 3" key="2">
    <citation type="journal article" date="2019" name="G3 (Bethesda)">
        <title>Hybrid Assembly of the Genome of the Entomopathogenic Nematode Steinernema carpocapsae Identifies the X-Chromosome.</title>
        <authorList>
            <person name="Serra L."/>
            <person name="Macchietto M."/>
            <person name="Macias-Munoz A."/>
            <person name="McGill C.J."/>
            <person name="Rodriguez I.M."/>
            <person name="Rodriguez B."/>
            <person name="Murad R."/>
            <person name="Mortazavi A."/>
        </authorList>
    </citation>
    <scope>NUCLEOTIDE SEQUENCE [LARGE SCALE GENOMIC DNA]</scope>
    <source>
        <strain evidence="2 3">ALL</strain>
    </source>
</reference>
<evidence type="ECO:0000313" key="2">
    <source>
        <dbReference type="EMBL" id="TKR58732.1"/>
    </source>
</evidence>
<feature type="region of interest" description="Disordered" evidence="1">
    <location>
        <begin position="56"/>
        <end position="231"/>
    </location>
</feature>
<feature type="compositionally biased region" description="Low complexity" evidence="1">
    <location>
        <begin position="650"/>
        <end position="671"/>
    </location>
</feature>
<dbReference type="AlphaFoldDB" id="A0A4U5LRU7"/>
<feature type="region of interest" description="Disordered" evidence="1">
    <location>
        <begin position="348"/>
        <end position="398"/>
    </location>
</feature>
<dbReference type="OrthoDB" id="10615543at2759"/>
<feature type="region of interest" description="Disordered" evidence="1">
    <location>
        <begin position="641"/>
        <end position="671"/>
    </location>
</feature>
<accession>A0A4U5LRU7</accession>
<gene>
    <name evidence="2" type="ORF">L596_030142</name>
</gene>
<dbReference type="Proteomes" id="UP000298663">
    <property type="component" value="Unassembled WGS sequence"/>
</dbReference>
<keyword evidence="3" id="KW-1185">Reference proteome</keyword>
<protein>
    <submittedName>
        <fullName evidence="2">Uncharacterized protein</fullName>
    </submittedName>
</protein>
<comment type="caution">
    <text evidence="2">The sequence shown here is derived from an EMBL/GenBank/DDBJ whole genome shotgun (WGS) entry which is preliminary data.</text>
</comment>